<dbReference type="Pfam" id="PF01590">
    <property type="entry name" value="GAF"/>
    <property type="match status" value="1"/>
</dbReference>
<dbReference type="GO" id="GO:0022857">
    <property type="term" value="F:transmembrane transporter activity"/>
    <property type="evidence" value="ECO:0007669"/>
    <property type="project" value="InterPro"/>
</dbReference>
<feature type="domain" description="CusB-like beta-barrel" evidence="6">
    <location>
        <begin position="532"/>
        <end position="599"/>
    </location>
</feature>
<evidence type="ECO:0000259" key="7">
    <source>
        <dbReference type="Pfam" id="PF25973"/>
    </source>
</evidence>
<dbReference type="RefSeq" id="WP_171324072.1">
    <property type="nucleotide sequence ID" value="NZ_JABFBC010000001.1"/>
</dbReference>
<proteinExistence type="inferred from homology"/>
<dbReference type="Pfam" id="PF25954">
    <property type="entry name" value="Beta-barrel_RND_2"/>
    <property type="match status" value="1"/>
</dbReference>
<reference evidence="8 9" key="1">
    <citation type="submission" date="2020-05" db="EMBL/GenBank/DDBJ databases">
        <title>Gimesia benthica sp. nov., a novel planctomycete isolated from a deep-sea water sample of the Northwest Indian Ocean.</title>
        <authorList>
            <person name="Wang J."/>
            <person name="Ruan C."/>
            <person name="Song L."/>
            <person name="Zhu Y."/>
            <person name="Li A."/>
            <person name="Zheng X."/>
            <person name="Wang L."/>
            <person name="Lu Z."/>
            <person name="Huang Y."/>
            <person name="Du W."/>
            <person name="Zhou Y."/>
            <person name="Huang L."/>
            <person name="Dai X."/>
        </authorList>
    </citation>
    <scope>NUCLEOTIDE SEQUENCE [LARGE SCALE GENOMIC DNA]</scope>
    <source>
        <strain evidence="8 9">YYQ-30</strain>
    </source>
</reference>
<dbReference type="GO" id="GO:0030313">
    <property type="term" value="C:cell envelope"/>
    <property type="evidence" value="ECO:0007669"/>
    <property type="project" value="UniProtKB-SubCell"/>
</dbReference>
<dbReference type="InterPro" id="IPR050465">
    <property type="entry name" value="UPF0194_transport"/>
</dbReference>
<evidence type="ECO:0000313" key="8">
    <source>
        <dbReference type="EMBL" id="NNU80365.1"/>
    </source>
</evidence>
<dbReference type="SUPFAM" id="SSF55781">
    <property type="entry name" value="GAF domain-like"/>
    <property type="match status" value="1"/>
</dbReference>
<dbReference type="Gene3D" id="3.30.450.40">
    <property type="match status" value="2"/>
</dbReference>
<comment type="subcellular location">
    <subcellularLocation>
        <location evidence="1">Cell envelope</location>
    </subcellularLocation>
</comment>
<dbReference type="Pfam" id="PF25973">
    <property type="entry name" value="BSH_CzcB"/>
    <property type="match status" value="1"/>
</dbReference>
<evidence type="ECO:0000256" key="2">
    <source>
        <dbReference type="ARBA" id="ARBA00009477"/>
    </source>
</evidence>
<dbReference type="Proteomes" id="UP000572377">
    <property type="component" value="Unassembled WGS sequence"/>
</dbReference>
<dbReference type="AlphaFoldDB" id="A0A849L262"/>
<evidence type="ECO:0000313" key="9">
    <source>
        <dbReference type="Proteomes" id="UP000572377"/>
    </source>
</evidence>
<dbReference type="InterPro" id="IPR003018">
    <property type="entry name" value="GAF"/>
</dbReference>
<dbReference type="InterPro" id="IPR029016">
    <property type="entry name" value="GAF-like_dom_sf"/>
</dbReference>
<feature type="domain" description="CzcB-like barrel-sandwich hybrid" evidence="7">
    <location>
        <begin position="403"/>
        <end position="524"/>
    </location>
</feature>
<comment type="caution">
    <text evidence="8">The sequence shown here is derived from an EMBL/GenBank/DDBJ whole genome shotgun (WGS) entry which is preliminary data.</text>
</comment>
<evidence type="ECO:0000256" key="3">
    <source>
        <dbReference type="ARBA" id="ARBA00023054"/>
    </source>
</evidence>
<organism evidence="8 9">
    <name type="scientific">Halovulum dunhuangense</name>
    <dbReference type="NCBI Taxonomy" id="1505036"/>
    <lineage>
        <taxon>Bacteria</taxon>
        <taxon>Pseudomonadati</taxon>
        <taxon>Pseudomonadota</taxon>
        <taxon>Alphaproteobacteria</taxon>
        <taxon>Rhodobacterales</taxon>
        <taxon>Paracoccaceae</taxon>
        <taxon>Halovulum</taxon>
    </lineage>
</organism>
<comment type="similarity">
    <text evidence="2">Belongs to the membrane fusion protein (MFP) (TC 8.A.1) family.</text>
</comment>
<accession>A0A849L262</accession>
<evidence type="ECO:0000256" key="1">
    <source>
        <dbReference type="ARBA" id="ARBA00004196"/>
    </source>
</evidence>
<keyword evidence="3" id="KW-0175">Coiled coil</keyword>
<dbReference type="EMBL" id="JABFBC010000001">
    <property type="protein sequence ID" value="NNU80365.1"/>
    <property type="molecule type" value="Genomic_DNA"/>
</dbReference>
<feature type="region of interest" description="Disordered" evidence="4">
    <location>
        <begin position="1"/>
        <end position="20"/>
    </location>
</feature>
<dbReference type="PANTHER" id="PTHR32347">
    <property type="entry name" value="EFFLUX SYSTEM COMPONENT YKNX-RELATED"/>
    <property type="match status" value="1"/>
</dbReference>
<evidence type="ECO:0000256" key="4">
    <source>
        <dbReference type="SAM" id="MobiDB-lite"/>
    </source>
</evidence>
<dbReference type="SUPFAM" id="SSF111369">
    <property type="entry name" value="HlyD-like secretion proteins"/>
    <property type="match status" value="1"/>
</dbReference>
<dbReference type="InterPro" id="IPR058647">
    <property type="entry name" value="BSH_CzcB-like"/>
</dbReference>
<name>A0A849L262_9RHOB</name>
<evidence type="ECO:0000259" key="5">
    <source>
        <dbReference type="Pfam" id="PF01590"/>
    </source>
</evidence>
<dbReference type="GO" id="GO:0016020">
    <property type="term" value="C:membrane"/>
    <property type="evidence" value="ECO:0007669"/>
    <property type="project" value="InterPro"/>
</dbReference>
<sequence>MSEPTPQADDDGALRPDGGATAGISMLEQSLWRRLAGASGVEETAQAWAPAMFSMLDAADFCVVFLHDPDGGRLRPVAGWPQARMAGGALIAAAETAIEQDRGTVRGTMPDENMGRAGAVALAVPLSLDGRVAGAVGLEFAPRSRAELHAAMRRLQWGAAWMRDALRADAAQGARRQYDRAVHALHAVAAVAERGDFPTAARAAATDLATRFGCDRVSVGFRRLGRSHVVSISHSAQFGRRMTLVRLLAAAMDEAIDQRGVILFPQADEEAPLAAHRHAKLARAQEIGHILTVPLFAVDRFVGAILFERPADAPFTQGETEMLEAVATVLAPVLEEKRRNDRWLVTKAADLLAAQFARLVGPGRLARKAGVLALLAVVAFFWVARDIDQVSADARIEGAVQRTIAAPFDGFIAEAGARAGETVSEGQLLVKLDDRELALERLRLETQFESQRIEYDRALAQGDRAEASIRRNQMDQSQAQIALVTAQIGRTAIRAPFDGIVTSGDLSQSIGASVGKGSTLMTVAPAENYRIVMNVDERRIADIVPGQAGSLLVTALPDRSFAMVVRQVTPVAEYAGGTTTFRVEADLTEPPTALQPGMEGVAKVDIAERRLIAIWTRPMVDWFKVWSWRWFGREPE</sequence>
<dbReference type="Gene3D" id="2.40.30.170">
    <property type="match status" value="1"/>
</dbReference>
<dbReference type="Gene3D" id="2.40.50.100">
    <property type="match status" value="1"/>
</dbReference>
<dbReference type="InterPro" id="IPR006143">
    <property type="entry name" value="RND_pump_MFP"/>
</dbReference>
<evidence type="ECO:0000259" key="6">
    <source>
        <dbReference type="Pfam" id="PF25954"/>
    </source>
</evidence>
<feature type="domain" description="GAF" evidence="5">
    <location>
        <begin position="199"/>
        <end position="331"/>
    </location>
</feature>
<dbReference type="PANTHER" id="PTHR32347:SF23">
    <property type="entry name" value="BLL5650 PROTEIN"/>
    <property type="match status" value="1"/>
</dbReference>
<protein>
    <submittedName>
        <fullName evidence="8">Efflux RND transporter periplasmic adaptor subunit</fullName>
    </submittedName>
</protein>
<keyword evidence="9" id="KW-1185">Reference proteome</keyword>
<dbReference type="InterPro" id="IPR058792">
    <property type="entry name" value="Beta-barrel_RND_2"/>
</dbReference>
<gene>
    <name evidence="8" type="ORF">HMH01_07910</name>
</gene>
<dbReference type="NCBIfam" id="TIGR01730">
    <property type="entry name" value="RND_mfp"/>
    <property type="match status" value="1"/>
</dbReference>